<evidence type="ECO:0000313" key="3">
    <source>
        <dbReference type="Proteomes" id="UP000541610"/>
    </source>
</evidence>
<evidence type="ECO:0000313" key="2">
    <source>
        <dbReference type="EMBL" id="KAF4678659.1"/>
    </source>
</evidence>
<gene>
    <name evidence="2" type="ORF">FOZ60_016315</name>
</gene>
<keyword evidence="1" id="KW-1133">Transmembrane helix</keyword>
<evidence type="ECO:0000256" key="1">
    <source>
        <dbReference type="SAM" id="Phobius"/>
    </source>
</evidence>
<accession>A0A7J6N406</accession>
<comment type="caution">
    <text evidence="2">The sequence shown here is derived from an EMBL/GenBank/DDBJ whole genome shotgun (WGS) entry which is preliminary data.</text>
</comment>
<dbReference type="Proteomes" id="UP000541610">
    <property type="component" value="Unassembled WGS sequence"/>
</dbReference>
<dbReference type="EMBL" id="JABANP010000860">
    <property type="protein sequence ID" value="KAF4678659.1"/>
    <property type="molecule type" value="Genomic_DNA"/>
</dbReference>
<reference evidence="2 3" key="1">
    <citation type="submission" date="2020-04" db="EMBL/GenBank/DDBJ databases">
        <title>Perkinsus olseni comparative genomics.</title>
        <authorList>
            <person name="Bogema D.R."/>
        </authorList>
    </citation>
    <scope>NUCLEOTIDE SEQUENCE [LARGE SCALE GENOMIC DNA]</scope>
    <source>
        <strain evidence="2">00978-12</strain>
    </source>
</reference>
<keyword evidence="1" id="KW-0812">Transmembrane</keyword>
<feature type="transmembrane region" description="Helical" evidence="1">
    <location>
        <begin position="244"/>
        <end position="267"/>
    </location>
</feature>
<organism evidence="2 3">
    <name type="scientific">Perkinsus olseni</name>
    <name type="common">Perkinsus atlanticus</name>
    <dbReference type="NCBI Taxonomy" id="32597"/>
    <lineage>
        <taxon>Eukaryota</taxon>
        <taxon>Sar</taxon>
        <taxon>Alveolata</taxon>
        <taxon>Perkinsozoa</taxon>
        <taxon>Perkinsea</taxon>
        <taxon>Perkinsida</taxon>
        <taxon>Perkinsidae</taxon>
        <taxon>Perkinsus</taxon>
    </lineage>
</organism>
<protein>
    <submittedName>
        <fullName evidence="2">Uncharacterized protein</fullName>
    </submittedName>
</protein>
<feature type="transmembrane region" description="Helical" evidence="1">
    <location>
        <begin position="214"/>
        <end position="237"/>
    </location>
</feature>
<dbReference type="AlphaFoldDB" id="A0A7J6N406"/>
<feature type="transmembrane region" description="Helical" evidence="1">
    <location>
        <begin position="73"/>
        <end position="96"/>
    </location>
</feature>
<keyword evidence="1" id="KW-0472">Membrane</keyword>
<feature type="transmembrane region" description="Helical" evidence="1">
    <location>
        <begin position="287"/>
        <end position="308"/>
    </location>
</feature>
<name>A0A7J6N406_PEROL</name>
<proteinExistence type="predicted"/>
<dbReference type="OrthoDB" id="10373268at2759"/>
<sequence>MVVAELRTSLIEILSLPLMLASSSWMNPSLLILLPSMTFSSHRLLLTCLFPFATSTQPLPLSMLLGLSKGSSLLLLTVEVFTAAGLALGSIFMSTWRVGAGSQYLSGSYVGDIDKNDDQVDDGRLPSGVAVGFPSRLYGLVYVVGNRRQSWLELAESTCDRWETFDASQPLFADAPPCVGKSTGVEKCTRDFNTHLADRCIMYKRMLMLSWCEYLIIATSTGIQILIGIALLTTSLLKYKHYYVVMLSFSGVLEWCGIVGYFIISWISFNRLAKTATFPYPTVSFAFLVNLLACMIITWAVAHLVMLIRSIRPSDEKKRGRHGLLDYYDGGN</sequence>